<proteinExistence type="predicted"/>
<dbReference type="KEGG" id="ahel:Q31a_43220"/>
<reference evidence="2 3" key="1">
    <citation type="submission" date="2019-02" db="EMBL/GenBank/DDBJ databases">
        <title>Deep-cultivation of Planctomycetes and their phenomic and genomic characterization uncovers novel biology.</title>
        <authorList>
            <person name="Wiegand S."/>
            <person name="Jogler M."/>
            <person name="Boedeker C."/>
            <person name="Pinto D."/>
            <person name="Vollmers J."/>
            <person name="Rivas-Marin E."/>
            <person name="Kohn T."/>
            <person name="Peeters S.H."/>
            <person name="Heuer A."/>
            <person name="Rast P."/>
            <person name="Oberbeckmann S."/>
            <person name="Bunk B."/>
            <person name="Jeske O."/>
            <person name="Meyerdierks A."/>
            <person name="Storesund J.E."/>
            <person name="Kallscheuer N."/>
            <person name="Luecker S."/>
            <person name="Lage O.M."/>
            <person name="Pohl T."/>
            <person name="Merkel B.J."/>
            <person name="Hornburger P."/>
            <person name="Mueller R.-W."/>
            <person name="Bruemmer F."/>
            <person name="Labrenz M."/>
            <person name="Spormann A.M."/>
            <person name="Op den Camp H."/>
            <person name="Overmann J."/>
            <person name="Amann R."/>
            <person name="Jetten M.S.M."/>
            <person name="Mascher T."/>
            <person name="Medema M.H."/>
            <person name="Devos D.P."/>
            <person name="Kaster A.-K."/>
            <person name="Ovreas L."/>
            <person name="Rohde M."/>
            <person name="Galperin M.Y."/>
            <person name="Jogler C."/>
        </authorList>
    </citation>
    <scope>NUCLEOTIDE SEQUENCE [LARGE SCALE GENOMIC DNA]</scope>
    <source>
        <strain evidence="2 3">Q31a</strain>
    </source>
</reference>
<keyword evidence="3" id="KW-1185">Reference proteome</keyword>
<gene>
    <name evidence="2" type="ORF">Q31a_43220</name>
</gene>
<feature type="compositionally biased region" description="Polar residues" evidence="1">
    <location>
        <begin position="56"/>
        <end position="67"/>
    </location>
</feature>
<dbReference type="EMBL" id="CP036298">
    <property type="protein sequence ID" value="QDV25953.1"/>
    <property type="molecule type" value="Genomic_DNA"/>
</dbReference>
<feature type="region of interest" description="Disordered" evidence="1">
    <location>
        <begin position="56"/>
        <end position="80"/>
    </location>
</feature>
<protein>
    <submittedName>
        <fullName evidence="2">Uncharacterized protein</fullName>
    </submittedName>
</protein>
<evidence type="ECO:0000313" key="3">
    <source>
        <dbReference type="Proteomes" id="UP000318017"/>
    </source>
</evidence>
<accession>A0A518GBK9</accession>
<sequence length="80" mass="9057">MRHLDPCPACNHGTLRRYSTKTQGNLRRRYLKCDSCHQHGQEVFPVDDLGRPVFPSTFTPAGNTRIDQSCAPDTLDRTAQ</sequence>
<evidence type="ECO:0000256" key="1">
    <source>
        <dbReference type="SAM" id="MobiDB-lite"/>
    </source>
</evidence>
<dbReference type="Proteomes" id="UP000318017">
    <property type="component" value="Chromosome"/>
</dbReference>
<name>A0A518GBK9_9BACT</name>
<evidence type="ECO:0000313" key="2">
    <source>
        <dbReference type="EMBL" id="QDV25953.1"/>
    </source>
</evidence>
<dbReference type="AlphaFoldDB" id="A0A518GBK9"/>
<organism evidence="2 3">
    <name type="scientific">Aureliella helgolandensis</name>
    <dbReference type="NCBI Taxonomy" id="2527968"/>
    <lineage>
        <taxon>Bacteria</taxon>
        <taxon>Pseudomonadati</taxon>
        <taxon>Planctomycetota</taxon>
        <taxon>Planctomycetia</taxon>
        <taxon>Pirellulales</taxon>
        <taxon>Pirellulaceae</taxon>
        <taxon>Aureliella</taxon>
    </lineage>
</organism>